<sequence>MQRIHVGTQTEQTATSVSTVLKGKISNEVLNLLLMTVKNNNEKRNVLARLDVFHRTDSVTLSMMKQNQLSQKEELPLKSIVCGLNGRMAFLFADHYHETWCSHNGVILFWHRRMTDRLVLSSCPTVLRYGPQGLIAVGLITGQILIILNGEIISTNE</sequence>
<name>A0A183I8G8_9BILA</name>
<keyword evidence="2" id="KW-1185">Reference proteome</keyword>
<reference evidence="1 2" key="2">
    <citation type="submission" date="2018-11" db="EMBL/GenBank/DDBJ databases">
        <authorList>
            <consortium name="Pathogen Informatics"/>
        </authorList>
    </citation>
    <scope>NUCLEOTIDE SEQUENCE [LARGE SCALE GENOMIC DNA]</scope>
</reference>
<dbReference type="EMBL" id="UZAJ01043666">
    <property type="protein sequence ID" value="VDP26197.1"/>
    <property type="molecule type" value="Genomic_DNA"/>
</dbReference>
<dbReference type="AlphaFoldDB" id="A0A183I8G8"/>
<dbReference type="Proteomes" id="UP000267606">
    <property type="component" value="Unassembled WGS sequence"/>
</dbReference>
<organism evidence="3">
    <name type="scientific">Onchocerca flexuosa</name>
    <dbReference type="NCBI Taxonomy" id="387005"/>
    <lineage>
        <taxon>Eukaryota</taxon>
        <taxon>Metazoa</taxon>
        <taxon>Ecdysozoa</taxon>
        <taxon>Nematoda</taxon>
        <taxon>Chromadorea</taxon>
        <taxon>Rhabditida</taxon>
        <taxon>Spirurina</taxon>
        <taxon>Spiruromorpha</taxon>
        <taxon>Filarioidea</taxon>
        <taxon>Onchocercidae</taxon>
        <taxon>Onchocerca</taxon>
    </lineage>
</organism>
<proteinExistence type="predicted"/>
<gene>
    <name evidence="1" type="ORF">OFLC_LOCUS16031</name>
</gene>
<reference evidence="3" key="1">
    <citation type="submission" date="2016-06" db="UniProtKB">
        <authorList>
            <consortium name="WormBaseParasite"/>
        </authorList>
    </citation>
    <scope>IDENTIFICATION</scope>
</reference>
<accession>A0A183I8G8</accession>
<protein>
    <submittedName>
        <fullName evidence="3">CNH domain-containing protein</fullName>
    </submittedName>
</protein>
<dbReference type="STRING" id="387005.A0A183I8G8"/>
<evidence type="ECO:0000313" key="1">
    <source>
        <dbReference type="EMBL" id="VDP26197.1"/>
    </source>
</evidence>
<evidence type="ECO:0000313" key="3">
    <source>
        <dbReference type="WBParaSite" id="OFLC_0001604301-mRNA-1"/>
    </source>
</evidence>
<evidence type="ECO:0000313" key="2">
    <source>
        <dbReference type="Proteomes" id="UP000267606"/>
    </source>
</evidence>
<dbReference type="WBParaSite" id="OFLC_0001604301-mRNA-1">
    <property type="protein sequence ID" value="OFLC_0001604301-mRNA-1"/>
    <property type="gene ID" value="OFLC_0001604301"/>
</dbReference>